<keyword evidence="2" id="KW-1185">Reference proteome</keyword>
<dbReference type="RefSeq" id="WP_323196964.1">
    <property type="nucleotide sequence ID" value="NZ_JAYGHG010000026.1"/>
</dbReference>
<evidence type="ECO:0000313" key="2">
    <source>
        <dbReference type="Proteomes" id="UP001302120"/>
    </source>
</evidence>
<sequence>MSQQLLNQKPIAKKRSLINGTFIKKILYPERPQLQRRSIS</sequence>
<organism evidence="1 2">
    <name type="scientific">Nodularia harveyana UHCC-0300</name>
    <dbReference type="NCBI Taxonomy" id="2974287"/>
    <lineage>
        <taxon>Bacteria</taxon>
        <taxon>Bacillati</taxon>
        <taxon>Cyanobacteriota</taxon>
        <taxon>Cyanophyceae</taxon>
        <taxon>Nostocales</taxon>
        <taxon>Nodulariaceae</taxon>
        <taxon>Nodularia</taxon>
    </lineage>
</organism>
<dbReference type="Proteomes" id="UP001302120">
    <property type="component" value="Unassembled WGS sequence"/>
</dbReference>
<dbReference type="EMBL" id="JAYGHG010000026">
    <property type="protein sequence ID" value="MEA5582654.1"/>
    <property type="molecule type" value="Genomic_DNA"/>
</dbReference>
<evidence type="ECO:0000313" key="1">
    <source>
        <dbReference type="EMBL" id="MEA5582654.1"/>
    </source>
</evidence>
<accession>A0ABU5UHF0</accession>
<comment type="caution">
    <text evidence="1">The sequence shown here is derived from an EMBL/GenBank/DDBJ whole genome shotgun (WGS) entry which is preliminary data.</text>
</comment>
<reference evidence="1 2" key="1">
    <citation type="submission" date="2023-12" db="EMBL/GenBank/DDBJ databases">
        <title>Baltic Sea Cyanobacteria.</title>
        <authorList>
            <person name="Delbaje E."/>
            <person name="Fewer D.P."/>
            <person name="Shishido T.K."/>
        </authorList>
    </citation>
    <scope>NUCLEOTIDE SEQUENCE [LARGE SCALE GENOMIC DNA]</scope>
    <source>
        <strain evidence="1 2">UHCC-0300</strain>
    </source>
</reference>
<name>A0ABU5UHF0_9CYAN</name>
<proteinExistence type="predicted"/>
<gene>
    <name evidence="1" type="ORF">VB620_15040</name>
</gene>
<protein>
    <submittedName>
        <fullName evidence="1">Uncharacterized protein</fullName>
    </submittedName>
</protein>